<evidence type="ECO:0000313" key="8">
    <source>
        <dbReference type="Ensembl" id="ENSLACP00000021322.1"/>
    </source>
</evidence>
<dbReference type="GO" id="GO:0005524">
    <property type="term" value="F:ATP binding"/>
    <property type="evidence" value="ECO:0007669"/>
    <property type="project" value="UniProtKB-KW"/>
</dbReference>
<dbReference type="GO" id="GO:0006744">
    <property type="term" value="P:ubiquinone biosynthetic process"/>
    <property type="evidence" value="ECO:0007669"/>
    <property type="project" value="TreeGrafter"/>
</dbReference>
<dbReference type="Proteomes" id="UP000008672">
    <property type="component" value="Unassembled WGS sequence"/>
</dbReference>
<dbReference type="GeneTree" id="ENSGT00940000158965"/>
<dbReference type="InterPro" id="IPR011009">
    <property type="entry name" value="Kinase-like_dom_sf"/>
</dbReference>
<dbReference type="EMBL" id="AFYH01010237">
    <property type="status" value="NOT_ANNOTATED_CDS"/>
    <property type="molecule type" value="Genomic_DNA"/>
</dbReference>
<dbReference type="AlphaFoldDB" id="H3BHF1"/>
<comment type="similarity">
    <text evidence="2">Belongs to the protein kinase superfamily. ADCK protein kinase family.</text>
</comment>
<reference evidence="9" key="1">
    <citation type="submission" date="2011-08" db="EMBL/GenBank/DDBJ databases">
        <title>The draft genome of Latimeria chalumnae.</title>
        <authorList>
            <person name="Di Palma F."/>
            <person name="Alfoldi J."/>
            <person name="Johnson J."/>
            <person name="Berlin A."/>
            <person name="Gnerre S."/>
            <person name="Jaffe D."/>
            <person name="MacCallum I."/>
            <person name="Young S."/>
            <person name="Walker B.J."/>
            <person name="Lander E."/>
            <person name="Lindblad-Toh K."/>
        </authorList>
    </citation>
    <scope>NUCLEOTIDE SEQUENCE [LARGE SCALE GENOMIC DNA]</scope>
    <source>
        <strain evidence="9">Wild caught</strain>
    </source>
</reference>
<protein>
    <submittedName>
        <fullName evidence="8">Coenzyme Q8B</fullName>
    </submittedName>
</protein>
<evidence type="ECO:0000259" key="7">
    <source>
        <dbReference type="Pfam" id="PF03109"/>
    </source>
</evidence>
<evidence type="ECO:0000313" key="9">
    <source>
        <dbReference type="Proteomes" id="UP000008672"/>
    </source>
</evidence>
<dbReference type="CDD" id="cd13970">
    <property type="entry name" value="ABC1_ADCK3"/>
    <property type="match status" value="1"/>
</dbReference>
<dbReference type="PANTHER" id="PTHR43851">
    <property type="match status" value="1"/>
</dbReference>
<dbReference type="HOGENOM" id="CLU_006533_9_1_1"/>
<dbReference type="InterPro" id="IPR004147">
    <property type="entry name" value="ABC1_dom"/>
</dbReference>
<dbReference type="SUPFAM" id="SSF56112">
    <property type="entry name" value="Protein kinase-like (PK-like)"/>
    <property type="match status" value="1"/>
</dbReference>
<proteinExistence type="inferred from homology"/>
<dbReference type="Pfam" id="PF03109">
    <property type="entry name" value="ABC1"/>
    <property type="match status" value="1"/>
</dbReference>
<accession>H3BHF1</accession>
<dbReference type="Ensembl" id="ENSLACT00000021463.1">
    <property type="protein sequence ID" value="ENSLACP00000021322.1"/>
    <property type="gene ID" value="ENSLACG00000018738.1"/>
</dbReference>
<evidence type="ECO:0000256" key="1">
    <source>
        <dbReference type="ARBA" id="ARBA00004749"/>
    </source>
</evidence>
<dbReference type="eggNOG" id="KOG1234">
    <property type="taxonomic scope" value="Eukaryota"/>
</dbReference>
<dbReference type="GO" id="GO:0016740">
    <property type="term" value="F:transferase activity"/>
    <property type="evidence" value="ECO:0007669"/>
    <property type="project" value="UniProtKB-KW"/>
</dbReference>
<keyword evidence="3" id="KW-0808">Transferase</keyword>
<evidence type="ECO:0000256" key="3">
    <source>
        <dbReference type="ARBA" id="ARBA00022679"/>
    </source>
</evidence>
<comment type="pathway">
    <text evidence="1">Cofactor biosynthesis; ubiquinone biosynthesis.</text>
</comment>
<dbReference type="InterPro" id="IPR051409">
    <property type="entry name" value="Atypical_kinase_ADCK"/>
</dbReference>
<dbReference type="EMBL" id="AFYH01010235">
    <property type="status" value="NOT_ANNOTATED_CDS"/>
    <property type="molecule type" value="Genomic_DNA"/>
</dbReference>
<evidence type="ECO:0000256" key="4">
    <source>
        <dbReference type="ARBA" id="ARBA00022741"/>
    </source>
</evidence>
<dbReference type="PANTHER" id="PTHR43851:SF4">
    <property type="entry name" value="ATYPICAL KINASE COQ8B, MITOCHONDRIAL"/>
    <property type="match status" value="1"/>
</dbReference>
<feature type="domain" description="ABC1 atypical kinase-like" evidence="7">
    <location>
        <begin position="312"/>
        <end position="550"/>
    </location>
</feature>
<dbReference type="STRING" id="7897.ENSLACP00000021322"/>
<keyword evidence="5" id="KW-0067">ATP-binding</keyword>
<keyword evidence="4" id="KW-0547">Nucleotide-binding</keyword>
<reference evidence="8" key="2">
    <citation type="submission" date="2025-08" db="UniProtKB">
        <authorList>
            <consortium name="Ensembl"/>
        </authorList>
    </citation>
    <scope>IDENTIFICATION</scope>
</reference>
<gene>
    <name evidence="8" type="primary">COQ8B</name>
</gene>
<evidence type="ECO:0000256" key="6">
    <source>
        <dbReference type="SAM" id="MobiDB-lite"/>
    </source>
</evidence>
<evidence type="ECO:0000256" key="2">
    <source>
        <dbReference type="ARBA" id="ARBA00009670"/>
    </source>
</evidence>
<organism evidence="8 9">
    <name type="scientific">Latimeria chalumnae</name>
    <name type="common">Coelacanth</name>
    <dbReference type="NCBI Taxonomy" id="7897"/>
    <lineage>
        <taxon>Eukaryota</taxon>
        <taxon>Metazoa</taxon>
        <taxon>Chordata</taxon>
        <taxon>Craniata</taxon>
        <taxon>Vertebrata</taxon>
        <taxon>Euteleostomi</taxon>
        <taxon>Coelacanthiformes</taxon>
        <taxon>Coelacanthidae</taxon>
        <taxon>Latimeria</taxon>
    </lineage>
</organism>
<keyword evidence="9" id="KW-1185">Reference proteome</keyword>
<feature type="region of interest" description="Disordered" evidence="6">
    <location>
        <begin position="84"/>
        <end position="185"/>
    </location>
</feature>
<reference evidence="8" key="3">
    <citation type="submission" date="2025-09" db="UniProtKB">
        <authorList>
            <consortium name="Ensembl"/>
        </authorList>
    </citation>
    <scope>IDENTIFICATION</scope>
</reference>
<dbReference type="GO" id="GO:0032836">
    <property type="term" value="P:glomerular basement membrane development"/>
    <property type="evidence" value="ECO:0007669"/>
    <property type="project" value="Ensembl"/>
</dbReference>
<evidence type="ECO:0000256" key="5">
    <source>
        <dbReference type="ARBA" id="ARBA00022840"/>
    </source>
</evidence>
<dbReference type="InParanoid" id="H3BHF1"/>
<dbReference type="EMBL" id="AFYH01010241">
    <property type="status" value="NOT_ANNOTATED_CDS"/>
    <property type="molecule type" value="Genomic_DNA"/>
</dbReference>
<dbReference type="GO" id="GO:0072015">
    <property type="term" value="P:podocyte development"/>
    <property type="evidence" value="ECO:0007669"/>
    <property type="project" value="Ensembl"/>
</dbReference>
<dbReference type="EMBL" id="AFYH01010240">
    <property type="status" value="NOT_ANNOTATED_CDS"/>
    <property type="molecule type" value="Genomic_DNA"/>
</dbReference>
<dbReference type="EMBL" id="AFYH01010238">
    <property type="status" value="NOT_ANNOTATED_CDS"/>
    <property type="molecule type" value="Genomic_DNA"/>
</dbReference>
<sequence>MSVWVEALHVLRGTACVAKALAETQGEHLCMVTYNSTLGSGLKKVQDTAEEYISSVLASAQEFGGKKKTLYKKIIGYTRNVGKSQEATFPGTKERKGSSPSANDASGGSVAPEISPDFSASGSGGEGTQTSSAGLGKSPSPPQGNPRPEQQPAGHPAQGTFRNGGPTGSHFGPTRFFHQDSSMRGLTAEDIRKAREARQKGETGGQKTAPNLKERKSFCNNDSSVFLFKGLAVSLGIGALTEIVKQSLSGEQRPKENRALLDKNPFLSEANAERIVSTLCKVRGAALKIGQMISIQDNTFINPQLQKIFGRVRQSADFMPTWQMTKVLVQELGPDWREKLVSFEDRPFAAASIGQVHLGMLKDGREVAMKIQYPGIAESIKSDVDNLLSLLKMSIALPEGLFPDNSIEVLQRELQWECDYIREAECAKRFRALLKGDPFFYVPEVIEDLTTKRVLTMELVSGVPLDKCEELDQETRNEICYNILQLCLRELFEFRFMQTDPNWSNFFYDSEKHKVTLLDFGASRGYGKEFTDHYIEIVRAAALGDREKVLGKSRDLKFLSGFETKVFEDAHVDAVMILGEAFAASAPFNFGTQNTTQRIQNLIPVMLKHRLTPPPEETYSLHRKMAGSFLICAKLQAVFPCRDMFEDVYRRYWNQERPALIDDPNGAEKGDTAD</sequence>
<dbReference type="InterPro" id="IPR034646">
    <property type="entry name" value="ADCK3_dom"/>
</dbReference>
<name>H3BHF1_LATCH</name>
<dbReference type="Bgee" id="ENSLACG00000018738">
    <property type="expression patterns" value="Expressed in chordate pharynx and 4 other cell types or tissues"/>
</dbReference>
<dbReference type="EMBL" id="AFYH01010239">
    <property type="status" value="NOT_ANNOTATED_CDS"/>
    <property type="molecule type" value="Genomic_DNA"/>
</dbReference>
<dbReference type="EMBL" id="AFYH01010236">
    <property type="status" value="NOT_ANNOTATED_CDS"/>
    <property type="molecule type" value="Genomic_DNA"/>
</dbReference>